<dbReference type="Proteomes" id="UP001597011">
    <property type="component" value="Unassembled WGS sequence"/>
</dbReference>
<organism evidence="3 4">
    <name type="scientific">Mariniflexile aquimaris</name>
    <dbReference type="NCBI Taxonomy" id="881009"/>
    <lineage>
        <taxon>Bacteria</taxon>
        <taxon>Pseudomonadati</taxon>
        <taxon>Bacteroidota</taxon>
        <taxon>Flavobacteriia</taxon>
        <taxon>Flavobacteriales</taxon>
        <taxon>Flavobacteriaceae</taxon>
        <taxon>Mariniflexile</taxon>
    </lineage>
</organism>
<dbReference type="Gene3D" id="2.130.10.10">
    <property type="entry name" value="YVTN repeat-like/Quinoprotein amine dehydrogenase"/>
    <property type="match status" value="5"/>
</dbReference>
<evidence type="ECO:0000259" key="2">
    <source>
        <dbReference type="Pfam" id="PF15902"/>
    </source>
</evidence>
<dbReference type="Pfam" id="PF15902">
    <property type="entry name" value="Sortilin-Vps10"/>
    <property type="match status" value="1"/>
</dbReference>
<keyword evidence="4" id="KW-1185">Reference proteome</keyword>
<proteinExistence type="predicted"/>
<accession>A0ABW3BWE9</accession>
<comment type="caution">
    <text evidence="3">The sequence shown here is derived from an EMBL/GenBank/DDBJ whole genome shotgun (WGS) entry which is preliminary data.</text>
</comment>
<dbReference type="PANTHER" id="PTHR43739">
    <property type="entry name" value="XYLOGLUCANASE (EUROFUNG)"/>
    <property type="match status" value="1"/>
</dbReference>
<evidence type="ECO:0000313" key="3">
    <source>
        <dbReference type="EMBL" id="MFD0836849.1"/>
    </source>
</evidence>
<gene>
    <name evidence="3" type="ORF">ACFQ0I_13805</name>
</gene>
<dbReference type="InterPro" id="IPR052025">
    <property type="entry name" value="Xyloglucanase_GH74"/>
</dbReference>
<keyword evidence="1" id="KW-0677">Repeat</keyword>
<evidence type="ECO:0000313" key="4">
    <source>
        <dbReference type="Proteomes" id="UP001597011"/>
    </source>
</evidence>
<dbReference type="InterPro" id="IPR036278">
    <property type="entry name" value="Sialidase_sf"/>
</dbReference>
<feature type="domain" description="Sortilin N-terminal" evidence="2">
    <location>
        <begin position="126"/>
        <end position="251"/>
    </location>
</feature>
<dbReference type="CDD" id="cd15482">
    <property type="entry name" value="Sialidase_non-viral"/>
    <property type="match status" value="2"/>
</dbReference>
<reference evidence="4" key="1">
    <citation type="journal article" date="2019" name="Int. J. Syst. Evol. Microbiol.">
        <title>The Global Catalogue of Microorganisms (GCM) 10K type strain sequencing project: providing services to taxonomists for standard genome sequencing and annotation.</title>
        <authorList>
            <consortium name="The Broad Institute Genomics Platform"/>
            <consortium name="The Broad Institute Genome Sequencing Center for Infectious Disease"/>
            <person name="Wu L."/>
            <person name="Ma J."/>
        </authorList>
    </citation>
    <scope>NUCLEOTIDE SEQUENCE [LARGE SCALE GENOMIC DNA]</scope>
    <source>
        <strain evidence="4">CCUG 60529</strain>
    </source>
</reference>
<dbReference type="InterPro" id="IPR031778">
    <property type="entry name" value="Sortilin_N"/>
</dbReference>
<name>A0ABW3BWE9_9FLAO</name>
<dbReference type="PANTHER" id="PTHR43739:SF5">
    <property type="entry name" value="EXO-ALPHA-SIALIDASE"/>
    <property type="match status" value="1"/>
</dbReference>
<dbReference type="RefSeq" id="WP_379943218.1">
    <property type="nucleotide sequence ID" value="NZ_JBHTIB010000014.1"/>
</dbReference>
<protein>
    <submittedName>
        <fullName evidence="3">WD40/YVTN/BNR-like repeat-containing protein</fullName>
    </submittedName>
</protein>
<dbReference type="EMBL" id="JBHTIB010000014">
    <property type="protein sequence ID" value="MFD0836849.1"/>
    <property type="molecule type" value="Genomic_DNA"/>
</dbReference>
<evidence type="ECO:0000256" key="1">
    <source>
        <dbReference type="ARBA" id="ARBA00022737"/>
    </source>
</evidence>
<dbReference type="SUPFAM" id="SSF50939">
    <property type="entry name" value="Sialidases"/>
    <property type="match status" value="2"/>
</dbReference>
<dbReference type="InterPro" id="IPR015943">
    <property type="entry name" value="WD40/YVTN_repeat-like_dom_sf"/>
</dbReference>
<sequence>MLKLINPFIFFFIICSLTAQEKEKDTSQLESAISGLKFRSIGPAFMSGRVADIAIDPNNQNIWYVAEGSSGVWKTINSGTTWTPLTDKESFFSTGCITIDPNNSSTIWLGSGENVGGRHVSVGHGIYVSYDGGEHWLNKGLKKSEHISKIIVNPKNSQEIWVASQGPLWSSGGERGLYKSIDGGTTWKLVLSSNEWTGVTDIVIDPRDERVLYAATWQRHRNIAAYIGGGEGTALYKSIDGGETWNKLKHGLPKSDMGKIGLTISPINPDVLYAAIELERKKGAIYRSDNNGGSWSKMSNTVSGGTGPHYYQELVASPHVFDKIYLMDVRVQVSEDGGKTFNNMKEADKHSDNHSLTFKPDDPNYLLIGTDGGIYESFDNAESWKYVSNLPTTQFYKLAIDDAQPFYNIYGGTQDNNSQGGPSRTLRTDGIANSDWFVLLGGDGHQPATEPGNPNIVYAQSQQGYLNRIDRTTGEATFIKPQEGIDEPYERNNWDSPILVSNHDPKRLYFGTQRVWRSDNRGDSWKPISGDLTKNEERFTHPIMGKQQSWDAAWDVYAMSTYNTITSLSESALDEKIIFAGTDDGIIQYTRNGGNTWTKMLVSNLPGVPATAFVNDIKTDLHNTETVYVALDNHKFGDFKPYLFKSTDGGKTWLSITIGIPDNALVWRLVQDHVNPNLLFLGTEYGIYISINQGKSWMKFSQGLPTISVKDLAIHKRENDLVAATFGRGFYVLDDYSALRDINESSVLKAHLFKPRKALQYEPISGGTSSQGAGYFTASNPEFGALITYYLPEGYTSKKAKRQKSEKTLKKENKNIPFPGWDALDKENNEIEASISFIIKNANGDFVDKIEGVNKKGINRTAWNLKKQIIASVEIEKIDKPSSINTFVEPGTYNVTMYEDVNGNVKQLGITQYFEVERIRQNVLENPNKNEIAGYIKDLTALKLNVNTMTNRFNDASKKATAFKKALNYITKDPGALELEVNALLETMQSLKQLLNGYASKDEVGEKDTPTLSSRISVAQTGLNRGTYGPTKMHMESYEIAKELYNRLKPKMDQFISIDIPKVEKLLMEAGVPIIRLD</sequence>